<sequence length="333" mass="36884">MASQSATAASATLIPMQQTSTPIATPTPSPSPSPPSYASPSSQPSTKRRQCWPSIKAWHSTKAATILAVVLALVFGIGAWVYEVCADHEELRNTPRCQHIMGSISGALTVDKRGVPGTFEWSFTPASRPEDYHENLLVALCSHAGLRISLLGPRTLLEWLAIVMAFLMGLLLCNTDKAVPKNYFIKRERAQDLLLRTVACWVLLFLLIPWLSAEDIEGQRLLGTIAMGLGYWQLSATFQSSRLVHPTISNFTLETGFIWHGLAVAYLSIFSPWDIRVSYLAGQTGQLLIMIVRIARPPTFTSEELWEYIAVTPASMQTENKVSQPYQRVTRHT</sequence>
<evidence type="ECO:0000256" key="1">
    <source>
        <dbReference type="SAM" id="MobiDB-lite"/>
    </source>
</evidence>
<feature type="compositionally biased region" description="Pro residues" evidence="1">
    <location>
        <begin position="25"/>
        <end position="37"/>
    </location>
</feature>
<feature type="region of interest" description="Disordered" evidence="1">
    <location>
        <begin position="1"/>
        <end position="48"/>
    </location>
</feature>
<dbReference type="Proteomes" id="UP000799423">
    <property type="component" value="Unassembled WGS sequence"/>
</dbReference>
<feature type="transmembrane region" description="Helical" evidence="2">
    <location>
        <begin position="193"/>
        <end position="211"/>
    </location>
</feature>
<reference evidence="3" key="1">
    <citation type="submission" date="2020-01" db="EMBL/GenBank/DDBJ databases">
        <authorList>
            <consortium name="DOE Joint Genome Institute"/>
            <person name="Haridas S."/>
            <person name="Albert R."/>
            <person name="Binder M."/>
            <person name="Bloem J."/>
            <person name="Labutti K."/>
            <person name="Salamov A."/>
            <person name="Andreopoulos B."/>
            <person name="Baker S.E."/>
            <person name="Barry K."/>
            <person name="Bills G."/>
            <person name="Bluhm B.H."/>
            <person name="Cannon C."/>
            <person name="Castanera R."/>
            <person name="Culley D.E."/>
            <person name="Daum C."/>
            <person name="Ezra D."/>
            <person name="Gonzalez J.B."/>
            <person name="Henrissat B."/>
            <person name="Kuo A."/>
            <person name="Liang C."/>
            <person name="Lipzen A."/>
            <person name="Lutzoni F."/>
            <person name="Magnuson J."/>
            <person name="Mondo S."/>
            <person name="Nolan M."/>
            <person name="Ohm R."/>
            <person name="Pangilinan J."/>
            <person name="Park H.-J."/>
            <person name="Ramirez L."/>
            <person name="Alfaro M."/>
            <person name="Sun H."/>
            <person name="Tritt A."/>
            <person name="Yoshinaga Y."/>
            <person name="Zwiers L.-H."/>
            <person name="Turgeon B.G."/>
            <person name="Goodwin S.B."/>
            <person name="Spatafora J.W."/>
            <person name="Crous P.W."/>
            <person name="Grigoriev I.V."/>
        </authorList>
    </citation>
    <scope>NUCLEOTIDE SEQUENCE</scope>
    <source>
        <strain evidence="3">IPT5</strain>
    </source>
</reference>
<accession>A0A6A7BBF1</accession>
<name>A0A6A7BBF1_9PLEO</name>
<keyword evidence="2" id="KW-0472">Membrane</keyword>
<protein>
    <submittedName>
        <fullName evidence="3">Uncharacterized protein</fullName>
    </submittedName>
</protein>
<evidence type="ECO:0000313" key="4">
    <source>
        <dbReference type="Proteomes" id="UP000799423"/>
    </source>
</evidence>
<feature type="compositionally biased region" description="Low complexity" evidence="1">
    <location>
        <begin position="1"/>
        <end position="12"/>
    </location>
</feature>
<evidence type="ECO:0000256" key="2">
    <source>
        <dbReference type="SAM" id="Phobius"/>
    </source>
</evidence>
<keyword evidence="4" id="KW-1185">Reference proteome</keyword>
<feature type="transmembrane region" description="Helical" evidence="2">
    <location>
        <begin position="63"/>
        <end position="82"/>
    </location>
</feature>
<dbReference type="EMBL" id="MU006298">
    <property type="protein sequence ID" value="KAF2852710.1"/>
    <property type="molecule type" value="Genomic_DNA"/>
</dbReference>
<keyword evidence="2" id="KW-0812">Transmembrane</keyword>
<keyword evidence="2" id="KW-1133">Transmembrane helix</keyword>
<evidence type="ECO:0000313" key="3">
    <source>
        <dbReference type="EMBL" id="KAF2852710.1"/>
    </source>
</evidence>
<proteinExistence type="predicted"/>
<feature type="transmembrane region" description="Helical" evidence="2">
    <location>
        <begin position="156"/>
        <end position="173"/>
    </location>
</feature>
<gene>
    <name evidence="3" type="ORF">T440DRAFT_477619</name>
</gene>
<organism evidence="3 4">
    <name type="scientific">Plenodomus tracheiphilus IPT5</name>
    <dbReference type="NCBI Taxonomy" id="1408161"/>
    <lineage>
        <taxon>Eukaryota</taxon>
        <taxon>Fungi</taxon>
        <taxon>Dikarya</taxon>
        <taxon>Ascomycota</taxon>
        <taxon>Pezizomycotina</taxon>
        <taxon>Dothideomycetes</taxon>
        <taxon>Pleosporomycetidae</taxon>
        <taxon>Pleosporales</taxon>
        <taxon>Pleosporineae</taxon>
        <taxon>Leptosphaeriaceae</taxon>
        <taxon>Plenodomus</taxon>
    </lineage>
</organism>
<dbReference type="AlphaFoldDB" id="A0A6A7BBF1"/>